<name>A0A3E0WHI1_9GAMM</name>
<reference evidence="2" key="1">
    <citation type="submission" date="2017-05" db="EMBL/GenBank/DDBJ databases">
        <authorList>
            <person name="Sharma S."/>
            <person name="Sidhu C."/>
            <person name="Pinnaka A.K."/>
        </authorList>
    </citation>
    <scope>NUCLEOTIDE SEQUENCE [LARGE SCALE GENOMIC DNA]</scope>
    <source>
        <strain evidence="2">AK93</strain>
    </source>
</reference>
<dbReference type="Proteomes" id="UP000256763">
    <property type="component" value="Unassembled WGS sequence"/>
</dbReference>
<evidence type="ECO:0000313" key="2">
    <source>
        <dbReference type="Proteomes" id="UP000256763"/>
    </source>
</evidence>
<evidence type="ECO:0000313" key="1">
    <source>
        <dbReference type="EMBL" id="RFA31621.1"/>
    </source>
</evidence>
<protein>
    <submittedName>
        <fullName evidence="1">Uncharacterized protein</fullName>
    </submittedName>
</protein>
<organism evidence="1 2">
    <name type="scientific">Alkalilimnicola ehrlichii</name>
    <dbReference type="NCBI Taxonomy" id="351052"/>
    <lineage>
        <taxon>Bacteria</taxon>
        <taxon>Pseudomonadati</taxon>
        <taxon>Pseudomonadota</taxon>
        <taxon>Gammaproteobacteria</taxon>
        <taxon>Chromatiales</taxon>
        <taxon>Ectothiorhodospiraceae</taxon>
        <taxon>Alkalilimnicola</taxon>
    </lineage>
</organism>
<dbReference type="AlphaFoldDB" id="A0A3E0WHI1"/>
<gene>
    <name evidence="1" type="ORF">CAL65_22000</name>
</gene>
<sequence>MAGGTEKGAKEKRSDLFDGCSPEFDVFDCEEAYEDMRDIAARRLNGTPADYRHLAVAARLLAEEYERRAVEARPLQL</sequence>
<keyword evidence="2" id="KW-1185">Reference proteome</keyword>
<proteinExistence type="predicted"/>
<dbReference type="EMBL" id="NFZW01000045">
    <property type="protein sequence ID" value="RFA31621.1"/>
    <property type="molecule type" value="Genomic_DNA"/>
</dbReference>
<comment type="caution">
    <text evidence="1">The sequence shown here is derived from an EMBL/GenBank/DDBJ whole genome shotgun (WGS) entry which is preliminary data.</text>
</comment>
<accession>A0A3E0WHI1</accession>